<accession>A0A7J7MRB4</accession>
<dbReference type="EMBL" id="JACGCM010001275">
    <property type="protein sequence ID" value="KAF6157469.1"/>
    <property type="molecule type" value="Genomic_DNA"/>
</dbReference>
<dbReference type="PANTHER" id="PTHR47382">
    <property type="entry name" value="U-BOX DOMAIN-CONTAINING PROTEIN 52-LIKE"/>
    <property type="match status" value="1"/>
</dbReference>
<protein>
    <submittedName>
        <fullName evidence="1">Uncharacterized protein</fullName>
    </submittedName>
</protein>
<proteinExistence type="predicted"/>
<dbReference type="Gene3D" id="3.40.50.620">
    <property type="entry name" value="HUPs"/>
    <property type="match status" value="1"/>
</dbReference>
<comment type="caution">
    <text evidence="1">The sequence shown here is derived from an EMBL/GenBank/DDBJ whole genome shotgun (WGS) entry which is preliminary data.</text>
</comment>
<dbReference type="SUPFAM" id="SSF52402">
    <property type="entry name" value="Adenine nucleotide alpha hydrolases-like"/>
    <property type="match status" value="1"/>
</dbReference>
<reference evidence="1 2" key="1">
    <citation type="journal article" date="2020" name="IScience">
        <title>Genome Sequencing of the Endangered Kingdonia uniflora (Circaeasteraceae, Ranunculales) Reveals Potential Mechanisms of Evolutionary Specialization.</title>
        <authorList>
            <person name="Sun Y."/>
            <person name="Deng T."/>
            <person name="Zhang A."/>
            <person name="Moore M.J."/>
            <person name="Landis J.B."/>
            <person name="Lin N."/>
            <person name="Zhang H."/>
            <person name="Zhang X."/>
            <person name="Huang J."/>
            <person name="Zhang X."/>
            <person name="Sun H."/>
            <person name="Wang H."/>
        </authorList>
    </citation>
    <scope>NUCLEOTIDE SEQUENCE [LARGE SCALE GENOMIC DNA]</scope>
    <source>
        <strain evidence="1">TB1705</strain>
        <tissue evidence="1">Leaf</tissue>
    </source>
</reference>
<keyword evidence="2" id="KW-1185">Reference proteome</keyword>
<dbReference type="PANTHER" id="PTHR47382:SF1">
    <property type="entry name" value="USPA DOMAIN-CONTAINING PROTEIN"/>
    <property type="match status" value="1"/>
</dbReference>
<dbReference type="InterPro" id="IPR014729">
    <property type="entry name" value="Rossmann-like_a/b/a_fold"/>
</dbReference>
<evidence type="ECO:0000313" key="1">
    <source>
        <dbReference type="EMBL" id="KAF6157469.1"/>
    </source>
</evidence>
<name>A0A7J7MRB4_9MAGN</name>
<sequence>MEEDNLGWSSENRKSVSRYGIMSPEIIEIGEESKSYSSIKDDKVYKDVYVAVGKDDLSVLKWALNHVVSPGSETRVFLIHVFPPVTNISTPVGRISRNQVSKEYMRSYIKEENNRRSNLLHKYIRMCNDAKVTVETMLIESNVIGKAILELIPVLNITTLIIGADRFSYSRQLTKGVGKGEFVRMNAPEFCEITIVPDSKKVVKKQQALVGQKSFFLAARRRKAETTQNVERINFFDCVCFSGKFN</sequence>
<dbReference type="Proteomes" id="UP000541444">
    <property type="component" value="Unassembled WGS sequence"/>
</dbReference>
<dbReference type="AlphaFoldDB" id="A0A7J7MRB4"/>
<gene>
    <name evidence="1" type="ORF">GIB67_004407</name>
</gene>
<dbReference type="CDD" id="cd01989">
    <property type="entry name" value="USP_STK_Ubox_N"/>
    <property type="match status" value="1"/>
</dbReference>
<dbReference type="OrthoDB" id="1898565at2759"/>
<organism evidence="1 2">
    <name type="scientific">Kingdonia uniflora</name>
    <dbReference type="NCBI Taxonomy" id="39325"/>
    <lineage>
        <taxon>Eukaryota</taxon>
        <taxon>Viridiplantae</taxon>
        <taxon>Streptophyta</taxon>
        <taxon>Embryophyta</taxon>
        <taxon>Tracheophyta</taxon>
        <taxon>Spermatophyta</taxon>
        <taxon>Magnoliopsida</taxon>
        <taxon>Ranunculales</taxon>
        <taxon>Circaeasteraceae</taxon>
        <taxon>Kingdonia</taxon>
    </lineage>
</organism>
<evidence type="ECO:0000313" key="2">
    <source>
        <dbReference type="Proteomes" id="UP000541444"/>
    </source>
</evidence>